<dbReference type="Proteomes" id="UP001314635">
    <property type="component" value="Unassembled WGS sequence"/>
</dbReference>
<protein>
    <submittedName>
        <fullName evidence="3">Response regulator</fullName>
    </submittedName>
</protein>
<evidence type="ECO:0000256" key="1">
    <source>
        <dbReference type="PROSITE-ProRule" id="PRU00169"/>
    </source>
</evidence>
<gene>
    <name evidence="3" type="ORF">JQ619_32065</name>
</gene>
<dbReference type="InterPro" id="IPR011006">
    <property type="entry name" value="CheY-like_superfamily"/>
</dbReference>
<keyword evidence="1" id="KW-0597">Phosphoprotein</keyword>
<dbReference type="Pfam" id="PF00072">
    <property type="entry name" value="Response_reg"/>
    <property type="match status" value="1"/>
</dbReference>
<evidence type="ECO:0000313" key="4">
    <source>
        <dbReference type="Proteomes" id="UP001314635"/>
    </source>
</evidence>
<dbReference type="SMART" id="SM00448">
    <property type="entry name" value="REC"/>
    <property type="match status" value="1"/>
</dbReference>
<dbReference type="PANTHER" id="PTHR43228:SF1">
    <property type="entry name" value="TWO-COMPONENT RESPONSE REGULATOR ARR22"/>
    <property type="match status" value="1"/>
</dbReference>
<name>A0ABS5GGE9_9BRAD</name>
<sequence>MKTCMVVDDSSVGRKIARRILEELEFRIIEAKDGEKAVEARKSDLPDVVLLDWDTQVTDGCELFGNLLRLSGGDQPIVVICTTESNIDHISDALHAGSDEYVVKPFNRDAVVARFQDIRDSKISD</sequence>
<dbReference type="PANTHER" id="PTHR43228">
    <property type="entry name" value="TWO-COMPONENT RESPONSE REGULATOR"/>
    <property type="match status" value="1"/>
</dbReference>
<accession>A0ABS5GGE9</accession>
<dbReference type="InterPro" id="IPR052048">
    <property type="entry name" value="ST_Response_Regulator"/>
</dbReference>
<feature type="domain" description="Response regulatory" evidence="2">
    <location>
        <begin position="3"/>
        <end position="119"/>
    </location>
</feature>
<dbReference type="RefSeq" id="WP_041750424.1">
    <property type="nucleotide sequence ID" value="NZ_JAFCLK010000040.1"/>
</dbReference>
<dbReference type="InterPro" id="IPR001789">
    <property type="entry name" value="Sig_transdc_resp-reg_receiver"/>
</dbReference>
<feature type="modified residue" description="4-aspartylphosphate" evidence="1">
    <location>
        <position position="52"/>
    </location>
</feature>
<dbReference type="PROSITE" id="PS50110">
    <property type="entry name" value="RESPONSE_REGULATORY"/>
    <property type="match status" value="1"/>
</dbReference>
<keyword evidence="4" id="KW-1185">Reference proteome</keyword>
<comment type="caution">
    <text evidence="3">The sequence shown here is derived from an EMBL/GenBank/DDBJ whole genome shotgun (WGS) entry which is preliminary data.</text>
</comment>
<proteinExistence type="predicted"/>
<evidence type="ECO:0000313" key="3">
    <source>
        <dbReference type="EMBL" id="MBR1140404.1"/>
    </source>
</evidence>
<dbReference type="Gene3D" id="3.40.50.2300">
    <property type="match status" value="1"/>
</dbReference>
<evidence type="ECO:0000259" key="2">
    <source>
        <dbReference type="PROSITE" id="PS50110"/>
    </source>
</evidence>
<dbReference type="SUPFAM" id="SSF52172">
    <property type="entry name" value="CheY-like"/>
    <property type="match status" value="1"/>
</dbReference>
<dbReference type="EMBL" id="JAFCLK010000040">
    <property type="protein sequence ID" value="MBR1140404.1"/>
    <property type="molecule type" value="Genomic_DNA"/>
</dbReference>
<organism evidence="3 4">
    <name type="scientific">Bradyrhizobium denitrificans</name>
    <dbReference type="NCBI Taxonomy" id="2734912"/>
    <lineage>
        <taxon>Bacteria</taxon>
        <taxon>Pseudomonadati</taxon>
        <taxon>Pseudomonadota</taxon>
        <taxon>Alphaproteobacteria</taxon>
        <taxon>Hyphomicrobiales</taxon>
        <taxon>Nitrobacteraceae</taxon>
        <taxon>Bradyrhizobium</taxon>
    </lineage>
</organism>
<reference evidence="4" key="1">
    <citation type="journal article" date="2021" name="ISME J.">
        <title>Evolutionary origin and ecological implication of a unique nif island in free-living Bradyrhizobium lineages.</title>
        <authorList>
            <person name="Tao J."/>
        </authorList>
    </citation>
    <scope>NUCLEOTIDE SEQUENCE [LARGE SCALE GENOMIC DNA]</scope>
    <source>
        <strain evidence="4">SZCCT0094</strain>
    </source>
</reference>